<accession>A0A1M7L841</accession>
<dbReference type="AlphaFoldDB" id="A0A1M7L841"/>
<evidence type="ECO:0000259" key="4">
    <source>
        <dbReference type="PROSITE" id="PS50977"/>
    </source>
</evidence>
<organism evidence="5 6">
    <name type="scientific">Gracilibacillus kekensis</name>
    <dbReference type="NCBI Taxonomy" id="1027249"/>
    <lineage>
        <taxon>Bacteria</taxon>
        <taxon>Bacillati</taxon>
        <taxon>Bacillota</taxon>
        <taxon>Bacilli</taxon>
        <taxon>Bacillales</taxon>
        <taxon>Bacillaceae</taxon>
        <taxon>Gracilibacillus</taxon>
    </lineage>
</organism>
<dbReference type="STRING" id="1027249.SAMN05216179_0979"/>
<name>A0A1M7L841_9BACI</name>
<dbReference type="Pfam" id="PF00440">
    <property type="entry name" value="TetR_N"/>
    <property type="match status" value="1"/>
</dbReference>
<reference evidence="5 6" key="1">
    <citation type="submission" date="2016-11" db="EMBL/GenBank/DDBJ databases">
        <authorList>
            <person name="Jaros S."/>
            <person name="Januszkiewicz K."/>
            <person name="Wedrychowicz H."/>
        </authorList>
    </citation>
    <scope>NUCLEOTIDE SEQUENCE [LARGE SCALE GENOMIC DNA]</scope>
    <source>
        <strain evidence="5 6">CGMCC 1.10681</strain>
    </source>
</reference>
<evidence type="ECO:0000256" key="2">
    <source>
        <dbReference type="ARBA" id="ARBA00023125"/>
    </source>
</evidence>
<proteinExistence type="predicted"/>
<dbReference type="Gene3D" id="1.10.357.10">
    <property type="entry name" value="Tetracycline Repressor, domain 2"/>
    <property type="match status" value="1"/>
</dbReference>
<dbReference type="PANTHER" id="PTHR43479:SF7">
    <property type="entry name" value="TETR-FAMILY TRANSCRIPTIONAL REGULATOR"/>
    <property type="match status" value="1"/>
</dbReference>
<dbReference type="PROSITE" id="PS50977">
    <property type="entry name" value="HTH_TETR_2"/>
    <property type="match status" value="1"/>
</dbReference>
<dbReference type="EMBL" id="FRCZ01000001">
    <property type="protein sequence ID" value="SHM74190.1"/>
    <property type="molecule type" value="Genomic_DNA"/>
</dbReference>
<dbReference type="SUPFAM" id="SSF46689">
    <property type="entry name" value="Homeodomain-like"/>
    <property type="match status" value="1"/>
</dbReference>
<dbReference type="Proteomes" id="UP000184184">
    <property type="component" value="Unassembled WGS sequence"/>
</dbReference>
<dbReference type="RefSeq" id="WP_073200141.1">
    <property type="nucleotide sequence ID" value="NZ_FRCZ01000001.1"/>
</dbReference>
<dbReference type="InterPro" id="IPR050624">
    <property type="entry name" value="HTH-type_Tx_Regulator"/>
</dbReference>
<dbReference type="PANTHER" id="PTHR43479">
    <property type="entry name" value="ACREF/ENVCD OPERON REPRESSOR-RELATED"/>
    <property type="match status" value="1"/>
</dbReference>
<keyword evidence="2 3" id="KW-0238">DNA-binding</keyword>
<dbReference type="InterPro" id="IPR009057">
    <property type="entry name" value="Homeodomain-like_sf"/>
</dbReference>
<keyword evidence="1" id="KW-0678">Repressor</keyword>
<keyword evidence="6" id="KW-1185">Reference proteome</keyword>
<sequence length="187" mass="21955">MSQTDFDPRIVRTRQLITDAFIELSSQKEFKQITIKDITTNANINRATFYYHFKDIYDLLETVLADVLMINLKQEAYQKEELDEEEMVQLFIAITNFQRSLSQRCHRGYEETIARIIKDQLSVIFIKKLTIQYPNEPESTIHSMATMLSWGLYGASVEWRNGNQTLSPEEYIRKSVSYLLYGFGIDK</sequence>
<evidence type="ECO:0000313" key="6">
    <source>
        <dbReference type="Proteomes" id="UP000184184"/>
    </source>
</evidence>
<dbReference type="InterPro" id="IPR001647">
    <property type="entry name" value="HTH_TetR"/>
</dbReference>
<feature type="domain" description="HTH tetR-type" evidence="4">
    <location>
        <begin position="11"/>
        <end position="71"/>
    </location>
</feature>
<feature type="DNA-binding region" description="H-T-H motif" evidence="3">
    <location>
        <begin position="34"/>
        <end position="53"/>
    </location>
</feature>
<evidence type="ECO:0000313" key="5">
    <source>
        <dbReference type="EMBL" id="SHM74190.1"/>
    </source>
</evidence>
<evidence type="ECO:0000256" key="1">
    <source>
        <dbReference type="ARBA" id="ARBA00022491"/>
    </source>
</evidence>
<dbReference type="OrthoDB" id="9810250at2"/>
<gene>
    <name evidence="5" type="ORF">SAMN05216179_0979</name>
</gene>
<evidence type="ECO:0000256" key="3">
    <source>
        <dbReference type="PROSITE-ProRule" id="PRU00335"/>
    </source>
</evidence>
<dbReference type="GO" id="GO:0003677">
    <property type="term" value="F:DNA binding"/>
    <property type="evidence" value="ECO:0007669"/>
    <property type="project" value="UniProtKB-UniRule"/>
</dbReference>
<protein>
    <submittedName>
        <fullName evidence="5">Transcriptional regulator, TetR family</fullName>
    </submittedName>
</protein>